<proteinExistence type="predicted"/>
<accession>A0A1I3MDA8</accession>
<keyword evidence="2" id="KW-1185">Reference proteome</keyword>
<evidence type="ECO:0000313" key="1">
    <source>
        <dbReference type="EMBL" id="SFI94922.1"/>
    </source>
</evidence>
<dbReference type="AlphaFoldDB" id="A0A1I3MDA8"/>
<protein>
    <submittedName>
        <fullName evidence="1">Uncharacterized protein</fullName>
    </submittedName>
</protein>
<organism evidence="1 2">
    <name type="scientific">Thermoflavimicrobium dichotomicum</name>
    <dbReference type="NCBI Taxonomy" id="46223"/>
    <lineage>
        <taxon>Bacteria</taxon>
        <taxon>Bacillati</taxon>
        <taxon>Bacillota</taxon>
        <taxon>Bacilli</taxon>
        <taxon>Bacillales</taxon>
        <taxon>Thermoactinomycetaceae</taxon>
        <taxon>Thermoflavimicrobium</taxon>
    </lineage>
</organism>
<sequence>MNRTFNIILRTTFLVNTKLNKIIF</sequence>
<reference evidence="1 2" key="1">
    <citation type="submission" date="2016-10" db="EMBL/GenBank/DDBJ databases">
        <authorList>
            <person name="de Groot N.N."/>
        </authorList>
    </citation>
    <scope>NUCLEOTIDE SEQUENCE [LARGE SCALE GENOMIC DNA]</scope>
    <source>
        <strain evidence="1 2">DSM 44778</strain>
    </source>
</reference>
<dbReference type="Proteomes" id="UP000199545">
    <property type="component" value="Unassembled WGS sequence"/>
</dbReference>
<dbReference type="EMBL" id="FORR01000003">
    <property type="protein sequence ID" value="SFI94922.1"/>
    <property type="molecule type" value="Genomic_DNA"/>
</dbReference>
<evidence type="ECO:0000313" key="2">
    <source>
        <dbReference type="Proteomes" id="UP000199545"/>
    </source>
</evidence>
<gene>
    <name evidence="1" type="ORF">SAMN05421852_10310</name>
</gene>
<name>A0A1I3MDA8_9BACL</name>